<dbReference type="Proteomes" id="UP000462501">
    <property type="component" value="Unassembled WGS sequence"/>
</dbReference>
<gene>
    <name evidence="2" type="ORF">FMM72_06955</name>
</gene>
<comment type="caution">
    <text evidence="2">The sequence shown here is derived from an EMBL/GenBank/DDBJ whole genome shotgun (WGS) entry which is preliminary data.</text>
</comment>
<dbReference type="EMBL" id="VIQT01000009">
    <property type="protein sequence ID" value="NDO38996.1"/>
    <property type="molecule type" value="Genomic_DNA"/>
</dbReference>
<dbReference type="AlphaFoldDB" id="A0A845SR63"/>
<accession>A0A845SR63</accession>
<evidence type="ECO:0000256" key="1">
    <source>
        <dbReference type="SAM" id="MobiDB-lite"/>
    </source>
</evidence>
<evidence type="ECO:0000313" key="3">
    <source>
        <dbReference type="Proteomes" id="UP000462501"/>
    </source>
</evidence>
<reference evidence="2 3" key="1">
    <citation type="submission" date="2019-06" db="EMBL/GenBank/DDBJ databases">
        <title>Draft genome sequences of 15 bacterial species constituting the stable defined intestinal microbiota of the GM15 gnotobiotic mouse model.</title>
        <authorList>
            <person name="Elie C."/>
            <person name="Mathieu A."/>
            <person name="Saliou A."/>
            <person name="Darnaud M."/>
            <person name="Leulier F."/>
            <person name="Tamellini A."/>
        </authorList>
    </citation>
    <scope>NUCLEOTIDE SEQUENCE [LARGE SCALE GENOMIC DNA]</scope>
    <source>
        <strain evidence="2 3">JM4-15</strain>
    </source>
</reference>
<proteinExistence type="predicted"/>
<feature type="compositionally biased region" description="Basic and acidic residues" evidence="1">
    <location>
        <begin position="132"/>
        <end position="147"/>
    </location>
</feature>
<organism evidence="2 3">
    <name type="scientific">Anaerotruncus colihominis</name>
    <dbReference type="NCBI Taxonomy" id="169435"/>
    <lineage>
        <taxon>Bacteria</taxon>
        <taxon>Bacillati</taxon>
        <taxon>Bacillota</taxon>
        <taxon>Clostridia</taxon>
        <taxon>Eubacteriales</taxon>
        <taxon>Oscillospiraceae</taxon>
        <taxon>Anaerotruncus</taxon>
    </lineage>
</organism>
<evidence type="ECO:0000313" key="2">
    <source>
        <dbReference type="EMBL" id="NDO38996.1"/>
    </source>
</evidence>
<feature type="compositionally biased region" description="Basic residues" evidence="1">
    <location>
        <begin position="151"/>
        <end position="161"/>
    </location>
</feature>
<name>A0A845SR63_9FIRM</name>
<protein>
    <submittedName>
        <fullName evidence="2">Uncharacterized protein</fullName>
    </submittedName>
</protein>
<feature type="region of interest" description="Disordered" evidence="1">
    <location>
        <begin position="132"/>
        <end position="161"/>
    </location>
</feature>
<sequence length="161" mass="18514">MDDGMDYDVQTKVSFRLDFDGSGEFNMLLLPDVQKQFVQHVKEVYEKDNTLGSGYVSSDLNFQFDGRMVHLEYTFHCHDENEAEAESFSTYSVQCVQEALEEFGCKIRKIECKAEEADMTWLDRLEDAIFGTKDKAQKQSPAKDKSGQKTASKKKAPRQER</sequence>
<dbReference type="RefSeq" id="WP_162220974.1">
    <property type="nucleotide sequence ID" value="NZ_JANJZM010000012.1"/>
</dbReference>